<dbReference type="Pfam" id="PF23539">
    <property type="entry name" value="DUF7134"/>
    <property type="match status" value="1"/>
</dbReference>
<dbReference type="InterPro" id="IPR055558">
    <property type="entry name" value="DUF7134"/>
</dbReference>
<feature type="domain" description="DUF7134" evidence="1">
    <location>
        <begin position="21"/>
        <end position="113"/>
    </location>
</feature>
<comment type="caution">
    <text evidence="2">The sequence shown here is derived from an EMBL/GenBank/DDBJ whole genome shotgun (WGS) entry which is preliminary data.</text>
</comment>
<proteinExistence type="predicted"/>
<protein>
    <recommendedName>
        <fullName evidence="1">DUF7134 domain-containing protein</fullName>
    </recommendedName>
</protein>
<reference evidence="3" key="1">
    <citation type="journal article" date="2019" name="Int. J. Syst. Evol. Microbiol.">
        <title>The Global Catalogue of Microorganisms (GCM) 10K type strain sequencing project: providing services to taxonomists for standard genome sequencing and annotation.</title>
        <authorList>
            <consortium name="The Broad Institute Genomics Platform"/>
            <consortium name="The Broad Institute Genome Sequencing Center for Infectious Disease"/>
            <person name="Wu L."/>
            <person name="Ma J."/>
        </authorList>
    </citation>
    <scope>NUCLEOTIDE SEQUENCE [LARGE SCALE GENOMIC DNA]</scope>
    <source>
        <strain evidence="3">TBRC 1276</strain>
    </source>
</reference>
<accession>A0ABV8GQL1</accession>
<evidence type="ECO:0000313" key="2">
    <source>
        <dbReference type="EMBL" id="MFC4015233.1"/>
    </source>
</evidence>
<organism evidence="2 3">
    <name type="scientific">Nonomuraea purpurea</name>
    <dbReference type="NCBI Taxonomy" id="1849276"/>
    <lineage>
        <taxon>Bacteria</taxon>
        <taxon>Bacillati</taxon>
        <taxon>Actinomycetota</taxon>
        <taxon>Actinomycetes</taxon>
        <taxon>Streptosporangiales</taxon>
        <taxon>Streptosporangiaceae</taxon>
        <taxon>Nonomuraea</taxon>
    </lineage>
</organism>
<keyword evidence="3" id="KW-1185">Reference proteome</keyword>
<evidence type="ECO:0000313" key="3">
    <source>
        <dbReference type="Proteomes" id="UP001595851"/>
    </source>
</evidence>
<sequence>MELAWRMPIRTRSPLRWLSALDPLLLDGALALPLVVGTWLWDFYGPDVGHPPDLLSATLTLVANAPLALRRRAPLAVLVITTMPSLAYHLLGYHLALNNIGLLVALYTVGAHRS</sequence>
<dbReference type="Proteomes" id="UP001595851">
    <property type="component" value="Unassembled WGS sequence"/>
</dbReference>
<dbReference type="RefSeq" id="WP_379535050.1">
    <property type="nucleotide sequence ID" value="NZ_JBHSBI010000042.1"/>
</dbReference>
<gene>
    <name evidence="2" type="ORF">ACFOY2_49030</name>
</gene>
<evidence type="ECO:0000259" key="1">
    <source>
        <dbReference type="Pfam" id="PF23539"/>
    </source>
</evidence>
<name>A0ABV8GQL1_9ACTN</name>
<dbReference type="EMBL" id="JBHSBI010000042">
    <property type="protein sequence ID" value="MFC4015233.1"/>
    <property type="molecule type" value="Genomic_DNA"/>
</dbReference>